<keyword evidence="3" id="KW-1185">Reference proteome</keyword>
<gene>
    <name evidence="2" type="ORF">TBRA_LOCUS509</name>
</gene>
<feature type="non-terminal residue" evidence="2">
    <location>
        <position position="1"/>
    </location>
</feature>
<protein>
    <submittedName>
        <fullName evidence="2">Uncharacterized protein</fullName>
    </submittedName>
</protein>
<proteinExistence type="predicted"/>
<evidence type="ECO:0000313" key="3">
    <source>
        <dbReference type="Proteomes" id="UP000479190"/>
    </source>
</evidence>
<evidence type="ECO:0000313" key="2">
    <source>
        <dbReference type="EMBL" id="CAB0028313.1"/>
    </source>
</evidence>
<dbReference type="EMBL" id="CADCXV010000115">
    <property type="protein sequence ID" value="CAB0028313.1"/>
    <property type="molecule type" value="Genomic_DNA"/>
</dbReference>
<reference evidence="2 3" key="1">
    <citation type="submission" date="2020-02" db="EMBL/GenBank/DDBJ databases">
        <authorList>
            <person name="Ferguson B K."/>
        </authorList>
    </citation>
    <scope>NUCLEOTIDE SEQUENCE [LARGE SCALE GENOMIC DNA]</scope>
</reference>
<organism evidence="2 3">
    <name type="scientific">Trichogramma brassicae</name>
    <dbReference type="NCBI Taxonomy" id="86971"/>
    <lineage>
        <taxon>Eukaryota</taxon>
        <taxon>Metazoa</taxon>
        <taxon>Ecdysozoa</taxon>
        <taxon>Arthropoda</taxon>
        <taxon>Hexapoda</taxon>
        <taxon>Insecta</taxon>
        <taxon>Pterygota</taxon>
        <taxon>Neoptera</taxon>
        <taxon>Endopterygota</taxon>
        <taxon>Hymenoptera</taxon>
        <taxon>Apocrita</taxon>
        <taxon>Proctotrupomorpha</taxon>
        <taxon>Chalcidoidea</taxon>
        <taxon>Trichogrammatidae</taxon>
        <taxon>Trichogramma</taxon>
    </lineage>
</organism>
<feature type="region of interest" description="Disordered" evidence="1">
    <location>
        <begin position="1"/>
        <end position="58"/>
    </location>
</feature>
<dbReference type="Proteomes" id="UP000479190">
    <property type="component" value="Unassembled WGS sequence"/>
</dbReference>
<name>A0A6H5HZ77_9HYME</name>
<feature type="compositionally biased region" description="Polar residues" evidence="1">
    <location>
        <begin position="1"/>
        <end position="28"/>
    </location>
</feature>
<evidence type="ECO:0000256" key="1">
    <source>
        <dbReference type="SAM" id="MobiDB-lite"/>
    </source>
</evidence>
<feature type="compositionally biased region" description="Basic and acidic residues" evidence="1">
    <location>
        <begin position="29"/>
        <end position="38"/>
    </location>
</feature>
<dbReference type="AlphaFoldDB" id="A0A6H5HZ77"/>
<sequence>VYASHNSSASTPPRTRTISITGPRYSSSTHDHPDDLDPMRPQFSSSTPRTTDDLDPCSSIIFPRARHRTRRPRSSGILPWTIIPPLITKTPTASRCAA</sequence>
<accession>A0A6H5HZ77</accession>